<organism evidence="1 2">
    <name type="scientific">Hirsutella rhossiliensis</name>
    <dbReference type="NCBI Taxonomy" id="111463"/>
    <lineage>
        <taxon>Eukaryota</taxon>
        <taxon>Fungi</taxon>
        <taxon>Dikarya</taxon>
        <taxon>Ascomycota</taxon>
        <taxon>Pezizomycotina</taxon>
        <taxon>Sordariomycetes</taxon>
        <taxon>Hypocreomycetidae</taxon>
        <taxon>Hypocreales</taxon>
        <taxon>Ophiocordycipitaceae</taxon>
        <taxon>Hirsutella</taxon>
    </lineage>
</organism>
<name>A0A9P8SKB0_9HYPO</name>
<comment type="caution">
    <text evidence="1">The sequence shown here is derived from an EMBL/GenBank/DDBJ whole genome shotgun (WGS) entry which is preliminary data.</text>
</comment>
<sequence length="246" mass="27955">MHIPMTEDDDYRLRKFKRLFFRDGNQWEAKEGTIRGLIAIESSPLTWFCYLHLHVGGYRPVVLPCTYYCFRKDCDGENPGHALPVAAHVDRRHITFLRKKKLGMPMGLRDNLPAFTLVKLKLKRLSPTESLHDPYLVALLLALGQRQWRMLGQEQTRQAAGVTPKVLFSSEDHDHLYLYSAKISSSLLSMFDDPATAPSAPDSLPIQITSIPYKPHETLRGRLLALLLSATSPLDVDKAENLIVYT</sequence>
<accession>A0A9P8SKB0</accession>
<dbReference type="RefSeq" id="XP_044721464.1">
    <property type="nucleotide sequence ID" value="XM_044862850.1"/>
</dbReference>
<dbReference type="AlphaFoldDB" id="A0A9P8SKB0"/>
<reference evidence="1" key="1">
    <citation type="submission" date="2021-09" db="EMBL/GenBank/DDBJ databases">
        <title>A high-quality genome of the endoparasitic fungus Hirsutella rhossiliensis with a comparison of Hirsutella genomes reveals transposable elements contributing to genome size variation.</title>
        <authorList>
            <person name="Lin R."/>
            <person name="Jiao Y."/>
            <person name="Sun X."/>
            <person name="Ling J."/>
            <person name="Xie B."/>
            <person name="Cheng X."/>
        </authorList>
    </citation>
    <scope>NUCLEOTIDE SEQUENCE</scope>
    <source>
        <strain evidence="1">HR02</strain>
    </source>
</reference>
<keyword evidence="2" id="KW-1185">Reference proteome</keyword>
<evidence type="ECO:0000313" key="1">
    <source>
        <dbReference type="EMBL" id="KAH0963951.1"/>
    </source>
</evidence>
<dbReference type="Proteomes" id="UP000824596">
    <property type="component" value="Unassembled WGS sequence"/>
</dbReference>
<gene>
    <name evidence="1" type="ORF">HRG_04379</name>
</gene>
<protein>
    <submittedName>
        <fullName evidence="1">Uncharacterized protein</fullName>
    </submittedName>
</protein>
<evidence type="ECO:0000313" key="2">
    <source>
        <dbReference type="Proteomes" id="UP000824596"/>
    </source>
</evidence>
<proteinExistence type="predicted"/>
<dbReference type="OrthoDB" id="4924398at2759"/>
<dbReference type="GeneID" id="68353508"/>
<dbReference type="EMBL" id="JAIZPD010000004">
    <property type="protein sequence ID" value="KAH0963951.1"/>
    <property type="molecule type" value="Genomic_DNA"/>
</dbReference>